<keyword evidence="2" id="KW-0479">Metal-binding</keyword>
<keyword evidence="3" id="KW-0560">Oxidoreductase</keyword>
<dbReference type="PRINTS" id="PR00419">
    <property type="entry name" value="ADXRDTASE"/>
</dbReference>
<dbReference type="RefSeq" id="WP_053236052.1">
    <property type="nucleotide sequence ID" value="NZ_CP011125.1"/>
</dbReference>
<proteinExistence type="predicted"/>
<dbReference type="GO" id="GO:0006537">
    <property type="term" value="P:glutamate biosynthetic process"/>
    <property type="evidence" value="ECO:0007669"/>
    <property type="project" value="UniProtKB-KW"/>
</dbReference>
<protein>
    <submittedName>
        <fullName evidence="10">Glutamate synthase [NADPH] small chain</fullName>
    </submittedName>
</protein>
<evidence type="ECO:0000313" key="10">
    <source>
        <dbReference type="EMBL" id="AKF08960.1"/>
    </source>
</evidence>
<evidence type="ECO:0000256" key="4">
    <source>
        <dbReference type="ARBA" id="ARBA00023004"/>
    </source>
</evidence>
<evidence type="ECO:0000259" key="9">
    <source>
        <dbReference type="Pfam" id="PF14691"/>
    </source>
</evidence>
<dbReference type="GO" id="GO:0051536">
    <property type="term" value="F:iron-sulfur cluster binding"/>
    <property type="evidence" value="ECO:0007669"/>
    <property type="project" value="UniProtKB-KW"/>
</dbReference>
<dbReference type="NCBIfam" id="TIGR01317">
    <property type="entry name" value="GOGAT_sm_gam"/>
    <property type="match status" value="1"/>
</dbReference>
<organism evidence="10 11">
    <name type="scientific">Sandaracinus amylolyticus</name>
    <dbReference type="NCBI Taxonomy" id="927083"/>
    <lineage>
        <taxon>Bacteria</taxon>
        <taxon>Pseudomonadati</taxon>
        <taxon>Myxococcota</taxon>
        <taxon>Polyangia</taxon>
        <taxon>Polyangiales</taxon>
        <taxon>Sandaracinaceae</taxon>
        <taxon>Sandaracinus</taxon>
    </lineage>
</organism>
<dbReference type="InterPro" id="IPR036188">
    <property type="entry name" value="FAD/NAD-bd_sf"/>
</dbReference>
<dbReference type="STRING" id="927083.DB32_006109"/>
<dbReference type="EMBL" id="CP011125">
    <property type="protein sequence ID" value="AKF08960.1"/>
    <property type="molecule type" value="Genomic_DNA"/>
</dbReference>
<evidence type="ECO:0000256" key="7">
    <source>
        <dbReference type="ARBA" id="ARBA00029440"/>
    </source>
</evidence>
<keyword evidence="1" id="KW-0028">Amino-acid biosynthesis</keyword>
<feature type="domain" description="Dihydroprymidine dehydrogenase" evidence="9">
    <location>
        <begin position="24"/>
        <end position="130"/>
    </location>
</feature>
<dbReference type="Proteomes" id="UP000034883">
    <property type="component" value="Chromosome"/>
</dbReference>
<reference evidence="10 11" key="1">
    <citation type="submission" date="2015-03" db="EMBL/GenBank/DDBJ databases">
        <title>Genome assembly of Sandaracinus amylolyticus DSM 53668.</title>
        <authorList>
            <person name="Sharma G."/>
            <person name="Subramanian S."/>
        </authorList>
    </citation>
    <scope>NUCLEOTIDE SEQUENCE [LARGE SCALE GENOMIC DNA]</scope>
    <source>
        <strain evidence="10 11">DSM 53668</strain>
    </source>
</reference>
<dbReference type="AlphaFoldDB" id="A0A0F6YKM4"/>
<keyword evidence="4" id="KW-0408">Iron</keyword>
<gene>
    <name evidence="10" type="ORF">DB32_006109</name>
</gene>
<dbReference type="FunFam" id="3.50.50.60:FF:000124">
    <property type="entry name" value="Glutamate synthase small subunit"/>
    <property type="match status" value="1"/>
</dbReference>
<evidence type="ECO:0000256" key="1">
    <source>
        <dbReference type="ARBA" id="ARBA00022605"/>
    </source>
</evidence>
<dbReference type="InterPro" id="IPR006005">
    <property type="entry name" value="Glut_synth_ssu1"/>
</dbReference>
<dbReference type="Pfam" id="PF07992">
    <property type="entry name" value="Pyr_redox_2"/>
    <property type="match status" value="2"/>
</dbReference>
<feature type="domain" description="FAD/NAD(P)-binding" evidence="8">
    <location>
        <begin position="380"/>
        <end position="457"/>
    </location>
</feature>
<evidence type="ECO:0000313" key="11">
    <source>
        <dbReference type="Proteomes" id="UP000034883"/>
    </source>
</evidence>
<dbReference type="Gene3D" id="1.10.1060.10">
    <property type="entry name" value="Alpha-helical ferredoxin"/>
    <property type="match status" value="1"/>
</dbReference>
<feature type="domain" description="FAD/NAD(P)-binding" evidence="8">
    <location>
        <begin position="146"/>
        <end position="319"/>
    </location>
</feature>
<name>A0A0F6YKM4_9BACT</name>
<dbReference type="PANTHER" id="PTHR43100:SF1">
    <property type="entry name" value="GLUTAMATE SYNTHASE [NADPH] SMALL CHAIN"/>
    <property type="match status" value="1"/>
</dbReference>
<dbReference type="InterPro" id="IPR051394">
    <property type="entry name" value="Glutamate_Synthase"/>
</dbReference>
<dbReference type="KEGG" id="samy:DB32_006109"/>
<evidence type="ECO:0000259" key="8">
    <source>
        <dbReference type="Pfam" id="PF07992"/>
    </source>
</evidence>
<dbReference type="SUPFAM" id="SSF51971">
    <property type="entry name" value="Nucleotide-binding domain"/>
    <property type="match status" value="2"/>
</dbReference>
<dbReference type="InterPro" id="IPR009051">
    <property type="entry name" value="Helical_ferredxn"/>
</dbReference>
<evidence type="ECO:0000256" key="6">
    <source>
        <dbReference type="ARBA" id="ARBA00023164"/>
    </source>
</evidence>
<evidence type="ECO:0000256" key="2">
    <source>
        <dbReference type="ARBA" id="ARBA00022723"/>
    </source>
</evidence>
<comment type="pathway">
    <text evidence="7">Amino-acid biosynthesis.</text>
</comment>
<dbReference type="Pfam" id="PF14691">
    <property type="entry name" value="Fer4_20"/>
    <property type="match status" value="1"/>
</dbReference>
<dbReference type="InterPro" id="IPR028261">
    <property type="entry name" value="DPD_II"/>
</dbReference>
<sequence length="483" mass="52918">MGKPTGFLELERAEPEKEPVQERVRHWREFERRLPVLEARDQGARCMNCGIPFCHTGCPLGNRIPDWNDHVYKDRWERASIALHATNNFPEITGRICPAPCEEACVLNIPEEPVSIKAIERSIADRAIEMGGGLRPKLAETRSGRRVAVVGSGPAGLAAAQQLARAGHDVTVLERSDRLGGLLRYGIPDFKMEKHHIDARIEQMKAEGVVFRTGVGVGTDVSLEGLRAMHDAVVIATGATRPRDLPIPGRELGGVHFAMEFLEQSNRVVAGDTVANQLHAAGKKVVVLGGGDTGSDCLGTSLRQGAESVTQIELLPRPPEGRTDEQPWPLWPWKMRTSSSQEEGGEREFAVMTKRFVAGADGKVRAIEVVRVEWSADRRTMKEVEGSAFEIECDLVLLAMGFVGPEDRTWHGMPVAQDPRGNVRADVESFVTSVPGVFACGDARRGQSLVVWAIWEGRQAARAVDAYLTGTTQLATTPYQYAP</sequence>
<dbReference type="OrthoDB" id="9803192at2"/>
<dbReference type="Gene3D" id="3.50.50.60">
    <property type="entry name" value="FAD/NAD(P)-binding domain"/>
    <property type="match status" value="2"/>
</dbReference>
<evidence type="ECO:0000256" key="3">
    <source>
        <dbReference type="ARBA" id="ARBA00023002"/>
    </source>
</evidence>
<dbReference type="GO" id="GO:0046872">
    <property type="term" value="F:metal ion binding"/>
    <property type="evidence" value="ECO:0007669"/>
    <property type="project" value="UniProtKB-KW"/>
</dbReference>
<evidence type="ECO:0000256" key="5">
    <source>
        <dbReference type="ARBA" id="ARBA00023014"/>
    </source>
</evidence>
<dbReference type="GO" id="GO:0016639">
    <property type="term" value="F:oxidoreductase activity, acting on the CH-NH2 group of donors, NAD or NADP as acceptor"/>
    <property type="evidence" value="ECO:0007669"/>
    <property type="project" value="InterPro"/>
</dbReference>
<dbReference type="InterPro" id="IPR023753">
    <property type="entry name" value="FAD/NAD-binding_dom"/>
</dbReference>
<dbReference type="SUPFAM" id="SSF46548">
    <property type="entry name" value="alpha-helical ferredoxin"/>
    <property type="match status" value="1"/>
</dbReference>
<keyword evidence="5" id="KW-0411">Iron-sulfur</keyword>
<keyword evidence="11" id="KW-1185">Reference proteome</keyword>
<dbReference type="PANTHER" id="PTHR43100">
    <property type="entry name" value="GLUTAMATE SYNTHASE [NADPH] SMALL CHAIN"/>
    <property type="match status" value="1"/>
</dbReference>
<keyword evidence="6" id="KW-0314">Glutamate biosynthesis</keyword>
<accession>A0A0F6YKM4</accession>